<keyword evidence="1" id="KW-0472">Membrane</keyword>
<sequence>MTSDMIEIWAGMLGLAYLAAAGLYFEMLSAGKRNDASADYGFGRHARPHPVKIRHSR</sequence>
<evidence type="ECO:0000313" key="2">
    <source>
        <dbReference type="EMBL" id="CDX53152.1"/>
    </source>
</evidence>
<accession>A0A0K2VTP5</accession>
<evidence type="ECO:0000313" key="3">
    <source>
        <dbReference type="Proteomes" id="UP000182888"/>
    </source>
</evidence>
<evidence type="ECO:0000256" key="1">
    <source>
        <dbReference type="SAM" id="Phobius"/>
    </source>
</evidence>
<dbReference type="EMBL" id="CCND01000008">
    <property type="protein sequence ID" value="CDX53152.1"/>
    <property type="molecule type" value="Genomic_DNA"/>
</dbReference>
<keyword evidence="1" id="KW-1133">Transmembrane helix</keyword>
<reference evidence="3" key="1">
    <citation type="submission" date="2014-08" db="EMBL/GenBank/DDBJ databases">
        <authorList>
            <person name="Edwards T."/>
        </authorList>
    </citation>
    <scope>NUCLEOTIDE SEQUENCE [LARGE SCALE GENOMIC DNA]</scope>
</reference>
<name>A0A0K2VTP5_MESPL</name>
<feature type="transmembrane region" description="Helical" evidence="1">
    <location>
        <begin position="6"/>
        <end position="25"/>
    </location>
</feature>
<dbReference type="AlphaFoldDB" id="A0A0K2VTP5"/>
<organism evidence="2 3">
    <name type="scientific">Mesorhizobium plurifarium</name>
    <dbReference type="NCBI Taxonomy" id="69974"/>
    <lineage>
        <taxon>Bacteria</taxon>
        <taxon>Pseudomonadati</taxon>
        <taxon>Pseudomonadota</taxon>
        <taxon>Alphaproteobacteria</taxon>
        <taxon>Hyphomicrobiales</taxon>
        <taxon>Phyllobacteriaceae</taxon>
        <taxon>Mesorhizobium</taxon>
    </lineage>
</organism>
<gene>
    <name evidence="2" type="ORF">MPL1032_160210</name>
</gene>
<protein>
    <submittedName>
        <fullName evidence="2">Uncharacterized protein</fullName>
    </submittedName>
</protein>
<keyword evidence="1" id="KW-0812">Transmembrane</keyword>
<dbReference type="Proteomes" id="UP000182888">
    <property type="component" value="Unassembled WGS sequence"/>
</dbReference>
<proteinExistence type="predicted"/>